<dbReference type="PANTHER" id="PTHR12439">
    <property type="entry name" value="PLACENTAL PROTEIN 11-RELATED"/>
    <property type="match status" value="1"/>
</dbReference>
<keyword evidence="4 12" id="KW-0540">Nuclease</keyword>
<dbReference type="InterPro" id="IPR018998">
    <property type="entry name" value="EndoU_C"/>
</dbReference>
<comment type="similarity">
    <text evidence="2 12">Belongs to the ENDOU family.</text>
</comment>
<evidence type="ECO:0000256" key="12">
    <source>
        <dbReference type="RuleBase" id="RU367085"/>
    </source>
</evidence>
<dbReference type="GO" id="GO:0016829">
    <property type="term" value="F:lyase activity"/>
    <property type="evidence" value="ECO:0007669"/>
    <property type="project" value="UniProtKB-KW"/>
</dbReference>
<evidence type="ECO:0000313" key="17">
    <source>
        <dbReference type="Proteomes" id="UP001187531"/>
    </source>
</evidence>
<evidence type="ECO:0000313" key="16">
    <source>
        <dbReference type="EMBL" id="KAK2708081.1"/>
    </source>
</evidence>
<dbReference type="PANTHER" id="PTHR12439:SF42">
    <property type="entry name" value="ENDORIBONUCLEASE-RELATED"/>
    <property type="match status" value="1"/>
</dbReference>
<keyword evidence="13" id="KW-1133">Transmembrane helix</keyword>
<dbReference type="PROSITE" id="PS50958">
    <property type="entry name" value="SMB_2"/>
    <property type="match status" value="2"/>
</dbReference>
<dbReference type="GO" id="GO:0016787">
    <property type="term" value="F:hydrolase activity"/>
    <property type="evidence" value="ECO:0007669"/>
    <property type="project" value="UniProtKB-KW"/>
</dbReference>
<feature type="non-terminal residue" evidence="16">
    <location>
        <position position="455"/>
    </location>
</feature>
<proteinExistence type="inferred from homology"/>
<dbReference type="PROSITE" id="PS00524">
    <property type="entry name" value="SMB_1"/>
    <property type="match status" value="2"/>
</dbReference>
<comment type="subunit">
    <text evidence="3 12">Monomer.</text>
</comment>
<evidence type="ECO:0000256" key="7">
    <source>
        <dbReference type="ARBA" id="ARBA00022801"/>
    </source>
</evidence>
<dbReference type="InterPro" id="IPR036024">
    <property type="entry name" value="Somatomedin_B-like_dom_sf"/>
</dbReference>
<evidence type="ECO:0000256" key="6">
    <source>
        <dbReference type="ARBA" id="ARBA00022759"/>
    </source>
</evidence>
<evidence type="ECO:0000256" key="13">
    <source>
        <dbReference type="SAM" id="Phobius"/>
    </source>
</evidence>
<dbReference type="SUPFAM" id="SSF142877">
    <property type="entry name" value="EndoU-like"/>
    <property type="match status" value="1"/>
</dbReference>
<feature type="domain" description="EndoU" evidence="15">
    <location>
        <begin position="194"/>
        <end position="455"/>
    </location>
</feature>
<evidence type="ECO:0000256" key="1">
    <source>
        <dbReference type="ARBA" id="ARBA00001936"/>
    </source>
</evidence>
<keyword evidence="9" id="KW-1015">Disulfide bond</keyword>
<feature type="domain" description="SMB" evidence="14">
    <location>
        <begin position="153"/>
        <end position="188"/>
    </location>
</feature>
<keyword evidence="13" id="KW-0472">Membrane</keyword>
<feature type="domain" description="SMB" evidence="14">
    <location>
        <begin position="108"/>
        <end position="152"/>
    </location>
</feature>
<evidence type="ECO:0000256" key="5">
    <source>
        <dbReference type="ARBA" id="ARBA00022723"/>
    </source>
</evidence>
<evidence type="ECO:0000256" key="4">
    <source>
        <dbReference type="ARBA" id="ARBA00022722"/>
    </source>
</evidence>
<evidence type="ECO:0000256" key="11">
    <source>
        <dbReference type="ARBA" id="ARBA00023239"/>
    </source>
</evidence>
<dbReference type="SMART" id="SM00201">
    <property type="entry name" value="SO"/>
    <property type="match status" value="2"/>
</dbReference>
<dbReference type="Gene3D" id="4.10.410.20">
    <property type="match status" value="2"/>
</dbReference>
<dbReference type="Pfam" id="PF09412">
    <property type="entry name" value="XendoU"/>
    <property type="match status" value="1"/>
</dbReference>
<evidence type="ECO:0000256" key="9">
    <source>
        <dbReference type="ARBA" id="ARBA00023157"/>
    </source>
</evidence>
<comment type="caution">
    <text evidence="16">The sequence shown here is derived from an EMBL/GenBank/DDBJ whole genome shotgun (WGS) entry which is preliminary data.</text>
</comment>
<keyword evidence="17" id="KW-1185">Reference proteome</keyword>
<evidence type="ECO:0000256" key="2">
    <source>
        <dbReference type="ARBA" id="ARBA00010168"/>
    </source>
</evidence>
<dbReference type="AlphaFoldDB" id="A0AA88HIC8"/>
<keyword evidence="7 12" id="KW-0378">Hydrolase</keyword>
<gene>
    <name evidence="16" type="ORF">QYM36_015691</name>
</gene>
<dbReference type="GO" id="GO:0004521">
    <property type="term" value="F:RNA endonuclease activity"/>
    <property type="evidence" value="ECO:0007669"/>
    <property type="project" value="UniProtKB-UniRule"/>
</dbReference>
<dbReference type="CDD" id="cd21159">
    <property type="entry name" value="XendoU"/>
    <property type="match status" value="1"/>
</dbReference>
<feature type="transmembrane region" description="Helical" evidence="13">
    <location>
        <begin position="21"/>
        <end position="45"/>
    </location>
</feature>
<evidence type="ECO:0000256" key="10">
    <source>
        <dbReference type="ARBA" id="ARBA00023211"/>
    </source>
</evidence>
<name>A0AA88HIC8_ARTSF</name>
<evidence type="ECO:0000256" key="3">
    <source>
        <dbReference type="ARBA" id="ARBA00011245"/>
    </source>
</evidence>
<dbReference type="EMBL" id="JAVRJZ010000019">
    <property type="protein sequence ID" value="KAK2708081.1"/>
    <property type="molecule type" value="Genomic_DNA"/>
</dbReference>
<evidence type="ECO:0000259" key="15">
    <source>
        <dbReference type="PROSITE" id="PS51959"/>
    </source>
</evidence>
<dbReference type="SUPFAM" id="SSF90188">
    <property type="entry name" value="Somatomedin B domain"/>
    <property type="match status" value="2"/>
</dbReference>
<dbReference type="GO" id="GO:0046872">
    <property type="term" value="F:metal ion binding"/>
    <property type="evidence" value="ECO:0007669"/>
    <property type="project" value="UniProtKB-UniRule"/>
</dbReference>
<keyword evidence="10 12" id="KW-0464">Manganese</keyword>
<dbReference type="Pfam" id="PF01033">
    <property type="entry name" value="Somatomedin_B"/>
    <property type="match status" value="2"/>
</dbReference>
<accession>A0AA88HIC8</accession>
<dbReference type="PROSITE" id="PS51959">
    <property type="entry name" value="ENDOU"/>
    <property type="match status" value="1"/>
</dbReference>
<dbReference type="InterPro" id="IPR039787">
    <property type="entry name" value="ENDOU"/>
</dbReference>
<evidence type="ECO:0000259" key="14">
    <source>
        <dbReference type="PROSITE" id="PS50958"/>
    </source>
</evidence>
<organism evidence="16 17">
    <name type="scientific">Artemia franciscana</name>
    <name type="common">Brine shrimp</name>
    <name type="synonym">Artemia sanfranciscana</name>
    <dbReference type="NCBI Taxonomy" id="6661"/>
    <lineage>
        <taxon>Eukaryota</taxon>
        <taxon>Metazoa</taxon>
        <taxon>Ecdysozoa</taxon>
        <taxon>Arthropoda</taxon>
        <taxon>Crustacea</taxon>
        <taxon>Branchiopoda</taxon>
        <taxon>Anostraca</taxon>
        <taxon>Artemiidae</taxon>
        <taxon>Artemia</taxon>
    </lineage>
</organism>
<reference evidence="16" key="1">
    <citation type="submission" date="2023-07" db="EMBL/GenBank/DDBJ databases">
        <title>Chromosome-level genome assembly of Artemia franciscana.</title>
        <authorList>
            <person name="Jo E."/>
        </authorList>
    </citation>
    <scope>NUCLEOTIDE SEQUENCE</scope>
    <source>
        <tissue evidence="16">Whole body</tissue>
    </source>
</reference>
<comment type="cofactor">
    <cofactor evidence="1 12">
        <name>Mn(2+)</name>
        <dbReference type="ChEBI" id="CHEBI:29035"/>
    </cofactor>
</comment>
<protein>
    <submittedName>
        <fullName evidence="16">Uncharacterized protein</fullName>
    </submittedName>
</protein>
<keyword evidence="13" id="KW-0812">Transmembrane</keyword>
<keyword evidence="11" id="KW-0456">Lyase</keyword>
<dbReference type="Proteomes" id="UP001187531">
    <property type="component" value="Unassembled WGS sequence"/>
</dbReference>
<keyword evidence="8 12" id="KW-0694">RNA-binding</keyword>
<sequence>QKIIWKLLEVRSSMPSQDSLFYKYTSVGLIGFLVISLIGLAIALLSINVRVHDDYWVWNVDIKKCSVNNKRASDTVANGQHVRKKLKNLSITTDPKTSDQVNSLHSSYAQSCAGRCDTIGTDSSAPCQCNKPCINYGDCCSDYEQVCLSCVDRCDIGYNSQFPCQCNTQCPNHGNCCFDFDALCEGGSGGGSVTDTELRDLSSQLFILDEANSAASAVLNLQGSTSQGSYTDKAPEPLFTSVPEDLLNSGTYAMFRSTWDNYVYDVTIAEDVTEEERIEETTLIDAILASDVGQTAANFLISKGYFADLASYRSYFDTIWFGLYTRGGGPLGSSGFEHVLVGEIKDGISGFHNWARFWEEERIGEMNYLGYIKTADLNGNTLIEMPMQWQGYNKAISSILVGTSPELELSLYTVCFVTRPNSKCPVAANGQFFSVQTYDLKQNGGTYVGTAYPTF</sequence>
<dbReference type="InterPro" id="IPR037227">
    <property type="entry name" value="EndoU-like"/>
</dbReference>
<keyword evidence="5 12" id="KW-0479">Metal-binding</keyword>
<dbReference type="GO" id="GO:0003723">
    <property type="term" value="F:RNA binding"/>
    <property type="evidence" value="ECO:0007669"/>
    <property type="project" value="UniProtKB-UniRule"/>
</dbReference>
<dbReference type="InterPro" id="IPR001212">
    <property type="entry name" value="Somatomedin_B_dom"/>
</dbReference>
<evidence type="ECO:0000256" key="8">
    <source>
        <dbReference type="ARBA" id="ARBA00022884"/>
    </source>
</evidence>
<keyword evidence="6 12" id="KW-0255">Endonuclease</keyword>